<protein>
    <recommendedName>
        <fullName evidence="6">IPT/TIG domain-containing protein</fullName>
    </recommendedName>
</protein>
<feature type="compositionally biased region" description="Basic residues" evidence="1">
    <location>
        <begin position="477"/>
        <end position="496"/>
    </location>
</feature>
<feature type="signal peptide" evidence="3">
    <location>
        <begin position="1"/>
        <end position="28"/>
    </location>
</feature>
<feature type="compositionally biased region" description="Basic and acidic residues" evidence="1">
    <location>
        <begin position="465"/>
        <end position="476"/>
    </location>
</feature>
<evidence type="ECO:0000256" key="2">
    <source>
        <dbReference type="SAM" id="Phobius"/>
    </source>
</evidence>
<evidence type="ECO:0000256" key="3">
    <source>
        <dbReference type="SAM" id="SignalP"/>
    </source>
</evidence>
<evidence type="ECO:0000256" key="1">
    <source>
        <dbReference type="SAM" id="MobiDB-lite"/>
    </source>
</evidence>
<proteinExistence type="predicted"/>
<feature type="region of interest" description="Disordered" evidence="1">
    <location>
        <begin position="443"/>
        <end position="496"/>
    </location>
</feature>
<dbReference type="Proteomes" id="UP000015104">
    <property type="component" value="Unassembled WGS sequence"/>
</dbReference>
<accession>T1KDU0</accession>
<organism evidence="4 5">
    <name type="scientific">Tetranychus urticae</name>
    <name type="common">Two-spotted spider mite</name>
    <dbReference type="NCBI Taxonomy" id="32264"/>
    <lineage>
        <taxon>Eukaryota</taxon>
        <taxon>Metazoa</taxon>
        <taxon>Ecdysozoa</taxon>
        <taxon>Arthropoda</taxon>
        <taxon>Chelicerata</taxon>
        <taxon>Arachnida</taxon>
        <taxon>Acari</taxon>
        <taxon>Acariformes</taxon>
        <taxon>Trombidiformes</taxon>
        <taxon>Prostigmata</taxon>
        <taxon>Eleutherengona</taxon>
        <taxon>Raphignathae</taxon>
        <taxon>Tetranychoidea</taxon>
        <taxon>Tetranychidae</taxon>
        <taxon>Tetranychus</taxon>
    </lineage>
</organism>
<keyword evidence="2" id="KW-0472">Membrane</keyword>
<sequence length="496" mass="56539">MFHHFIEPRLDWVLFLLIYFETWLNCTGQSYCNLIPTDITWISFVDIEPIEISSGGEAVKISYNTASTALTWKVDKIEFELASTPGPIINCKTINITMGIQLIINCDTTPVSSSLDKNYEFNSSLNLVVKFGSQYTLGVIDIQCNETQSTPNRARFVCKYFLKTKVEALELDVKINGKKYKKIPCNVFPAPVLNSVVGSTFGGANNPIFIIGNHFNAAFDKYIYLKTNLTSRSKCILVNSTCIRCLFGLGVTPVKGKTQFPFTIFFNELTEFTNQALGLTVNPNPIITSISYSFTQNLLYTNIIHFNPYYKSFTYFRIFDPNREGYMSCNILDESQYYYQLVCRPWAKLAEKGFNRVHVNINISDWMISYKIVVRYQDGPDYQLILTYSIMTVSVFVILALITYFCCLLAKPSSPINGVEIASKSLVSIISVLMSKREEKSTALQDVESSKVDEHKSPKRLANTKMKEKVESEKTSQRKRRRKSVSKSKGKEKRRK</sequence>
<reference evidence="4" key="2">
    <citation type="submission" date="2015-06" db="UniProtKB">
        <authorList>
            <consortium name="EnsemblMetazoa"/>
        </authorList>
    </citation>
    <scope>IDENTIFICATION</scope>
</reference>
<dbReference type="EMBL" id="CAEY01002026">
    <property type="status" value="NOT_ANNOTATED_CDS"/>
    <property type="molecule type" value="Genomic_DNA"/>
</dbReference>
<evidence type="ECO:0000313" key="5">
    <source>
        <dbReference type="Proteomes" id="UP000015104"/>
    </source>
</evidence>
<dbReference type="HOGENOM" id="CLU_550228_0_0_1"/>
<keyword evidence="2" id="KW-1133">Transmembrane helix</keyword>
<dbReference type="eggNOG" id="ENOG502RUIC">
    <property type="taxonomic scope" value="Eukaryota"/>
</dbReference>
<keyword evidence="5" id="KW-1185">Reference proteome</keyword>
<dbReference type="AlphaFoldDB" id="T1KDU0"/>
<keyword evidence="3" id="KW-0732">Signal</keyword>
<feature type="chain" id="PRO_5004581267" description="IPT/TIG domain-containing protein" evidence="3">
    <location>
        <begin position="29"/>
        <end position="496"/>
    </location>
</feature>
<reference evidence="5" key="1">
    <citation type="submission" date="2011-08" db="EMBL/GenBank/DDBJ databases">
        <authorList>
            <person name="Rombauts S."/>
        </authorList>
    </citation>
    <scope>NUCLEOTIDE SEQUENCE</scope>
    <source>
        <strain evidence="5">London</strain>
    </source>
</reference>
<keyword evidence="2" id="KW-0812">Transmembrane</keyword>
<feature type="transmembrane region" description="Helical" evidence="2">
    <location>
        <begin position="385"/>
        <end position="410"/>
    </location>
</feature>
<dbReference type="EnsemblMetazoa" id="tetur09g04180.1">
    <property type="protein sequence ID" value="tetur09g04180.1"/>
    <property type="gene ID" value="tetur09g04180"/>
</dbReference>
<evidence type="ECO:0000313" key="4">
    <source>
        <dbReference type="EnsemblMetazoa" id="tetur09g04180.1"/>
    </source>
</evidence>
<evidence type="ECO:0008006" key="6">
    <source>
        <dbReference type="Google" id="ProtNLM"/>
    </source>
</evidence>
<name>T1KDU0_TETUR</name>